<dbReference type="SUPFAM" id="SSF56574">
    <property type="entry name" value="Serpins"/>
    <property type="match status" value="1"/>
</dbReference>
<dbReference type="AlphaFoldDB" id="X0WZJ4"/>
<proteinExistence type="predicted"/>
<dbReference type="Pfam" id="PF00079">
    <property type="entry name" value="Serpin"/>
    <property type="match status" value="1"/>
</dbReference>
<dbReference type="PANTHER" id="PTHR11461">
    <property type="entry name" value="SERINE PROTEASE INHIBITOR, SERPIN"/>
    <property type="match status" value="1"/>
</dbReference>
<protein>
    <recommendedName>
        <fullName evidence="1">Serpin domain-containing protein</fullName>
    </recommendedName>
</protein>
<dbReference type="Gene3D" id="3.30.497.10">
    <property type="entry name" value="Antithrombin, subunit I, domain 2"/>
    <property type="match status" value="1"/>
</dbReference>
<dbReference type="GO" id="GO:0004867">
    <property type="term" value="F:serine-type endopeptidase inhibitor activity"/>
    <property type="evidence" value="ECO:0007669"/>
    <property type="project" value="InterPro"/>
</dbReference>
<evidence type="ECO:0000313" key="2">
    <source>
        <dbReference type="EMBL" id="GAG36140.1"/>
    </source>
</evidence>
<dbReference type="InterPro" id="IPR042178">
    <property type="entry name" value="Serpin_sf_1"/>
</dbReference>
<dbReference type="InterPro" id="IPR036186">
    <property type="entry name" value="Serpin_sf"/>
</dbReference>
<comment type="caution">
    <text evidence="2">The sequence shown here is derived from an EMBL/GenBank/DDBJ whole genome shotgun (WGS) entry which is preliminary data.</text>
</comment>
<dbReference type="SMART" id="SM00093">
    <property type="entry name" value="SERPIN"/>
    <property type="match status" value="1"/>
</dbReference>
<gene>
    <name evidence="2" type="ORF">S01H1_72558</name>
</gene>
<reference evidence="2" key="1">
    <citation type="journal article" date="2014" name="Front. Microbiol.">
        <title>High frequency of phylogenetically diverse reductive dehalogenase-homologous genes in deep subseafloor sedimentary metagenomes.</title>
        <authorList>
            <person name="Kawai M."/>
            <person name="Futagami T."/>
            <person name="Toyoda A."/>
            <person name="Takaki Y."/>
            <person name="Nishi S."/>
            <person name="Hori S."/>
            <person name="Arai W."/>
            <person name="Tsubouchi T."/>
            <person name="Morono Y."/>
            <person name="Uchiyama I."/>
            <person name="Ito T."/>
            <person name="Fujiyama A."/>
            <person name="Inagaki F."/>
            <person name="Takami H."/>
        </authorList>
    </citation>
    <scope>NUCLEOTIDE SEQUENCE</scope>
    <source>
        <strain evidence="2">Expedition CK06-06</strain>
    </source>
</reference>
<name>X0WZJ4_9ZZZZ</name>
<sequence>QIHNTVSTNVIPDDTQTTLVNTAELDADWCDPFEAGTTEIAPFFMLDSRQPLRVPMMMNEAICNYAEVRGVQVVEKSYQHPEFSIMFMIPPRGTDEWRQFESMLDDQFVDRAVRLMGGQLVQLHVPRFELDCCYELSDTLCELGMPDAFDQENADFSGTVTPPGQGYLQRVVHRAVLRVREGQTVRSAEPEGEASGGFGGGYGSGMWAPKPVTVRLDHPFVLIVRHKSSGSILFVGRVMEPT</sequence>
<dbReference type="EMBL" id="BARS01048405">
    <property type="protein sequence ID" value="GAG36140.1"/>
    <property type="molecule type" value="Genomic_DNA"/>
</dbReference>
<dbReference type="InterPro" id="IPR000215">
    <property type="entry name" value="Serpin_fam"/>
</dbReference>
<dbReference type="Gene3D" id="2.30.39.10">
    <property type="entry name" value="Alpha-1-antitrypsin, domain 1"/>
    <property type="match status" value="2"/>
</dbReference>
<dbReference type="PROSITE" id="PS00284">
    <property type="entry name" value="SERPIN"/>
    <property type="match status" value="1"/>
</dbReference>
<dbReference type="PANTHER" id="PTHR11461:SF211">
    <property type="entry name" value="GH10112P-RELATED"/>
    <property type="match status" value="1"/>
</dbReference>
<dbReference type="InterPro" id="IPR042185">
    <property type="entry name" value="Serpin_sf_2"/>
</dbReference>
<feature type="domain" description="Serpin" evidence="1">
    <location>
        <begin position="1"/>
        <end position="241"/>
    </location>
</feature>
<dbReference type="InterPro" id="IPR023796">
    <property type="entry name" value="Serpin_dom"/>
</dbReference>
<accession>X0WZJ4</accession>
<feature type="non-terminal residue" evidence="2">
    <location>
        <position position="1"/>
    </location>
</feature>
<evidence type="ECO:0000259" key="1">
    <source>
        <dbReference type="SMART" id="SM00093"/>
    </source>
</evidence>
<organism evidence="2">
    <name type="scientific">marine sediment metagenome</name>
    <dbReference type="NCBI Taxonomy" id="412755"/>
    <lineage>
        <taxon>unclassified sequences</taxon>
        <taxon>metagenomes</taxon>
        <taxon>ecological metagenomes</taxon>
    </lineage>
</organism>
<dbReference type="InterPro" id="IPR023795">
    <property type="entry name" value="Serpin_CS"/>
</dbReference>
<feature type="non-terminal residue" evidence="2">
    <location>
        <position position="242"/>
    </location>
</feature>
<dbReference type="GO" id="GO:0005615">
    <property type="term" value="C:extracellular space"/>
    <property type="evidence" value="ECO:0007669"/>
    <property type="project" value="InterPro"/>
</dbReference>